<dbReference type="Pfam" id="PF04389">
    <property type="entry name" value="Peptidase_M28"/>
    <property type="match status" value="1"/>
</dbReference>
<evidence type="ECO:0000259" key="3">
    <source>
        <dbReference type="Pfam" id="PF04389"/>
    </source>
</evidence>
<evidence type="ECO:0000313" key="5">
    <source>
        <dbReference type="Proteomes" id="UP000473278"/>
    </source>
</evidence>
<evidence type="ECO:0000313" key="4">
    <source>
        <dbReference type="EMBL" id="NGP76501.1"/>
    </source>
</evidence>
<dbReference type="Proteomes" id="UP000473278">
    <property type="component" value="Unassembled WGS sequence"/>
</dbReference>
<feature type="domain" description="Peptidase M28" evidence="3">
    <location>
        <begin position="107"/>
        <end position="322"/>
    </location>
</feature>
<sequence>MKIQRLFRFICIIFPVGVLLIACSSEDTDRLNFREKGNEVPVFNADSAYTFIDQQVSFGPRHPNSKGHRQTKEFLLDKLKSYAGERSVFAQEFTEAGYDGVQLELTNIIASFNPRAGDRIMLCAHWDTRPRADEDSLATETPIPGADDGGSGVGVLLELARIMSHELPEIGVDIVLFDGEDYGKKGSLEKYFLGSRYWANNPPVQNYSPRFGILLDMVGGINAQFPKEKYSLQYAPALVNELWTIAEEKNYGNYFLDLPGSAINDDHVVINRILNIPTIDIIRHRPDTENITFAPYWHTQNDNMDIISHETLQAVGDVLVELIYNRI</sequence>
<accession>A0A6M1SMF0</accession>
<evidence type="ECO:0000256" key="2">
    <source>
        <dbReference type="ARBA" id="ARBA00023315"/>
    </source>
</evidence>
<organism evidence="4 5">
    <name type="scientific">Halalkalibaculum roseum</name>
    <dbReference type="NCBI Taxonomy" id="2709311"/>
    <lineage>
        <taxon>Bacteria</taxon>
        <taxon>Pseudomonadati</taxon>
        <taxon>Balneolota</taxon>
        <taxon>Balneolia</taxon>
        <taxon>Balneolales</taxon>
        <taxon>Balneolaceae</taxon>
        <taxon>Halalkalibaculum</taxon>
    </lineage>
</organism>
<dbReference type="InterPro" id="IPR007484">
    <property type="entry name" value="Peptidase_M28"/>
</dbReference>
<evidence type="ECO:0000256" key="1">
    <source>
        <dbReference type="ARBA" id="ARBA00022679"/>
    </source>
</evidence>
<dbReference type="EMBL" id="JAALLT010000002">
    <property type="protein sequence ID" value="NGP76501.1"/>
    <property type="molecule type" value="Genomic_DNA"/>
</dbReference>
<proteinExistence type="predicted"/>
<dbReference type="RefSeq" id="WP_165140899.1">
    <property type="nucleotide sequence ID" value="NZ_JAALLT010000002.1"/>
</dbReference>
<reference evidence="4 5" key="1">
    <citation type="submission" date="2020-02" db="EMBL/GenBank/DDBJ databases">
        <title>Balneolaceae bacterium YR4-1, complete genome.</title>
        <authorList>
            <person name="Li Y."/>
            <person name="Wu S."/>
        </authorList>
    </citation>
    <scope>NUCLEOTIDE SEQUENCE [LARGE SCALE GENOMIC DNA]</scope>
    <source>
        <strain evidence="4 5">YR4-1</strain>
    </source>
</reference>
<dbReference type="SUPFAM" id="SSF53187">
    <property type="entry name" value="Zn-dependent exopeptidases"/>
    <property type="match status" value="1"/>
</dbReference>
<dbReference type="InterPro" id="IPR040234">
    <property type="entry name" value="QC/QCL"/>
</dbReference>
<dbReference type="Gene3D" id="3.40.630.10">
    <property type="entry name" value="Zn peptidases"/>
    <property type="match status" value="1"/>
</dbReference>
<dbReference type="GO" id="GO:0008270">
    <property type="term" value="F:zinc ion binding"/>
    <property type="evidence" value="ECO:0007669"/>
    <property type="project" value="TreeGrafter"/>
</dbReference>
<keyword evidence="2" id="KW-0012">Acyltransferase</keyword>
<dbReference type="GO" id="GO:0016603">
    <property type="term" value="F:glutaminyl-peptide cyclotransferase activity"/>
    <property type="evidence" value="ECO:0007669"/>
    <property type="project" value="TreeGrafter"/>
</dbReference>
<dbReference type="PANTHER" id="PTHR12283:SF6">
    <property type="entry name" value="GLUTAMINYL-PEPTIDE CYCLOTRANSFERASE-RELATED"/>
    <property type="match status" value="1"/>
</dbReference>
<keyword evidence="1" id="KW-0808">Transferase</keyword>
<name>A0A6M1SMF0_9BACT</name>
<protein>
    <submittedName>
        <fullName evidence="4">M28 family peptidase</fullName>
    </submittedName>
</protein>
<dbReference type="PROSITE" id="PS51257">
    <property type="entry name" value="PROKAR_LIPOPROTEIN"/>
    <property type="match status" value="1"/>
</dbReference>
<comment type="caution">
    <text evidence="4">The sequence shown here is derived from an EMBL/GenBank/DDBJ whole genome shotgun (WGS) entry which is preliminary data.</text>
</comment>
<gene>
    <name evidence="4" type="ORF">G3570_07645</name>
</gene>
<keyword evidence="5" id="KW-1185">Reference proteome</keyword>
<dbReference type="PANTHER" id="PTHR12283">
    <property type="entry name" value="GLUTAMINYL-PEPTIDE CYCLOTRANSFERASE"/>
    <property type="match status" value="1"/>
</dbReference>
<dbReference type="AlphaFoldDB" id="A0A6M1SMF0"/>